<organism evidence="2 3">
    <name type="scientific">Panagrolaimus superbus</name>
    <dbReference type="NCBI Taxonomy" id="310955"/>
    <lineage>
        <taxon>Eukaryota</taxon>
        <taxon>Metazoa</taxon>
        <taxon>Ecdysozoa</taxon>
        <taxon>Nematoda</taxon>
        <taxon>Chromadorea</taxon>
        <taxon>Rhabditida</taxon>
        <taxon>Tylenchina</taxon>
        <taxon>Panagrolaimomorpha</taxon>
        <taxon>Panagrolaimoidea</taxon>
        <taxon>Panagrolaimidae</taxon>
        <taxon>Panagrolaimus</taxon>
    </lineage>
</organism>
<dbReference type="AlphaFoldDB" id="A0A914Z6Z8"/>
<reference evidence="3" key="1">
    <citation type="submission" date="2022-11" db="UniProtKB">
        <authorList>
            <consortium name="WormBaseParasite"/>
        </authorList>
    </citation>
    <scope>IDENTIFICATION</scope>
</reference>
<evidence type="ECO:0000313" key="3">
    <source>
        <dbReference type="WBParaSite" id="PSU_v2.g7672.t1"/>
    </source>
</evidence>
<sequence>MTKLSKKSEKNRVKREPYFSSSNEESRSRCEDECEEVYFTFFTYGKCTKGLFDRVGEDQQPACNLRCGMRIRFWASIALFAITLAALFTLFFTLPMCIATCSSCLHAKKANKNSKRIVSDTQQQTIPTGTLSKDQQMQAYNPYAYNQAYWPYGYSR</sequence>
<keyword evidence="1" id="KW-1133">Transmembrane helix</keyword>
<keyword evidence="1" id="KW-0812">Transmembrane</keyword>
<accession>A0A914Z6Z8</accession>
<protein>
    <submittedName>
        <fullName evidence="3">Uncharacterized protein</fullName>
    </submittedName>
</protein>
<dbReference type="Proteomes" id="UP000887577">
    <property type="component" value="Unplaced"/>
</dbReference>
<name>A0A914Z6Z8_9BILA</name>
<proteinExistence type="predicted"/>
<dbReference type="WBParaSite" id="PSU_v2.g7672.t1">
    <property type="protein sequence ID" value="PSU_v2.g7672.t1"/>
    <property type="gene ID" value="PSU_v2.g7672"/>
</dbReference>
<keyword evidence="2" id="KW-1185">Reference proteome</keyword>
<evidence type="ECO:0000313" key="2">
    <source>
        <dbReference type="Proteomes" id="UP000887577"/>
    </source>
</evidence>
<feature type="transmembrane region" description="Helical" evidence="1">
    <location>
        <begin position="73"/>
        <end position="94"/>
    </location>
</feature>
<keyword evidence="1" id="KW-0472">Membrane</keyword>
<evidence type="ECO:0000256" key="1">
    <source>
        <dbReference type="SAM" id="Phobius"/>
    </source>
</evidence>